<keyword evidence="3" id="KW-1185">Reference proteome</keyword>
<sequence length="462" mass="50588">MSGEPADGRLSLGTHAARKLATTTKSVPQMQGITPRWLLHSLPWVEVSGGTYRVNRRLKLAVGSGRVSFVQAGADDVRVIPETLTELPLLRGFDGPLDELARRFVLRELRPGDVVAEAGAPVDEALLLAHGKVEQLGTGEYGGVQSLGVHTGGAHLGDWALHESEPVWPHTYKAVTAGTLLVLPREDFQQVVDASPELREHIAANVATAGRAVNRKGEAEVAVAAGHEGEPTLPGTFVDYDPAPREYGLSVVQTVLRVHTRVHDLYSNPMDQFEQQLRLVVEEVREAQEWELLNNREFGLLHNAEYDQRVSTRRGRPTPDDMDELLTRRRGTRLFLAHPKAIAAFLRECSLRGVYPSPVEVDGKRVAAWRGVPLFPCPKLPISEEFTTSILAMRLGEDAEGVVGLRKTGLPHEYAPGLNVRFMGIDERALTKYLVSAYASVAVLVPDALGVLEDVEIAAPLR</sequence>
<name>A0ABV4QD07_9ACTN</name>
<proteinExistence type="predicted"/>
<dbReference type="Pfam" id="PF19307">
    <property type="entry name" value="SrpI-like"/>
    <property type="match status" value="1"/>
</dbReference>
<dbReference type="PANTHER" id="PTHR24567:SF74">
    <property type="entry name" value="HTH-TYPE TRANSCRIPTIONAL REGULATOR ARCR"/>
    <property type="match status" value="1"/>
</dbReference>
<dbReference type="InterPro" id="IPR000595">
    <property type="entry name" value="cNMP-bd_dom"/>
</dbReference>
<dbReference type="SMART" id="SM00100">
    <property type="entry name" value="cNMP"/>
    <property type="match status" value="1"/>
</dbReference>
<dbReference type="InterPro" id="IPR050397">
    <property type="entry name" value="Env_Response_Regulators"/>
</dbReference>
<dbReference type="CDD" id="cd00038">
    <property type="entry name" value="CAP_ED"/>
    <property type="match status" value="1"/>
</dbReference>
<evidence type="ECO:0000313" key="3">
    <source>
        <dbReference type="Proteomes" id="UP001569963"/>
    </source>
</evidence>
<comment type="caution">
    <text evidence="2">The sequence shown here is derived from an EMBL/GenBank/DDBJ whole genome shotgun (WGS) entry which is preliminary data.</text>
</comment>
<dbReference type="Proteomes" id="UP001569963">
    <property type="component" value="Unassembled WGS sequence"/>
</dbReference>
<accession>A0ABV4QD07</accession>
<dbReference type="PANTHER" id="PTHR24567">
    <property type="entry name" value="CRP FAMILY TRANSCRIPTIONAL REGULATORY PROTEIN"/>
    <property type="match status" value="1"/>
</dbReference>
<dbReference type="InterPro" id="IPR014710">
    <property type="entry name" value="RmlC-like_jellyroll"/>
</dbReference>
<dbReference type="EMBL" id="JAXCEI010000007">
    <property type="protein sequence ID" value="MFA1540600.1"/>
    <property type="molecule type" value="Genomic_DNA"/>
</dbReference>
<dbReference type="PROSITE" id="PS50042">
    <property type="entry name" value="CNMP_BINDING_3"/>
    <property type="match status" value="1"/>
</dbReference>
<dbReference type="NCBIfam" id="NF041163">
    <property type="entry name" value="encap_f2b"/>
    <property type="match status" value="1"/>
</dbReference>
<evidence type="ECO:0000313" key="2">
    <source>
        <dbReference type="EMBL" id="MFA1540600.1"/>
    </source>
</evidence>
<dbReference type="InterPro" id="IPR018490">
    <property type="entry name" value="cNMP-bd_dom_sf"/>
</dbReference>
<dbReference type="Gene3D" id="2.60.120.10">
    <property type="entry name" value="Jelly Rolls"/>
    <property type="match status" value="1"/>
</dbReference>
<dbReference type="InterPro" id="IPR045641">
    <property type="entry name" value="SrpI-like"/>
</dbReference>
<dbReference type="Pfam" id="PF00027">
    <property type="entry name" value="cNMP_binding"/>
    <property type="match status" value="1"/>
</dbReference>
<feature type="domain" description="Cyclic nucleotide-binding" evidence="1">
    <location>
        <begin position="97"/>
        <end position="209"/>
    </location>
</feature>
<dbReference type="InterPro" id="IPR049817">
    <property type="entry name" value="Encap_f2b"/>
</dbReference>
<dbReference type="SUPFAM" id="SSF51206">
    <property type="entry name" value="cAMP-binding domain-like"/>
    <property type="match status" value="1"/>
</dbReference>
<reference evidence="2 3" key="1">
    <citation type="submission" date="2023-11" db="EMBL/GenBank/DDBJ databases">
        <title>Actinomadura monticuli sp. nov., isolated from volcanic ash.</title>
        <authorList>
            <person name="Lee S.D."/>
            <person name="Yang H."/>
            <person name="Kim I.S."/>
        </authorList>
    </citation>
    <scope>NUCLEOTIDE SEQUENCE [LARGE SCALE GENOMIC DNA]</scope>
    <source>
        <strain evidence="2 3">DLS-62</strain>
    </source>
</reference>
<organism evidence="2 3">
    <name type="scientific">Actinomadura monticuli</name>
    <dbReference type="NCBI Taxonomy" id="3097367"/>
    <lineage>
        <taxon>Bacteria</taxon>
        <taxon>Bacillati</taxon>
        <taxon>Actinomycetota</taxon>
        <taxon>Actinomycetes</taxon>
        <taxon>Streptosporangiales</taxon>
        <taxon>Thermomonosporaceae</taxon>
        <taxon>Actinomadura</taxon>
    </lineage>
</organism>
<gene>
    <name evidence="2" type="ORF">SM611_16865</name>
</gene>
<dbReference type="RefSeq" id="WP_371950513.1">
    <property type="nucleotide sequence ID" value="NZ_JAXCEI010000007.1"/>
</dbReference>
<protein>
    <submittedName>
        <fullName evidence="2">Family 2B encapsulin nanocompartment shell protein</fullName>
    </submittedName>
</protein>
<evidence type="ECO:0000259" key="1">
    <source>
        <dbReference type="PROSITE" id="PS50042"/>
    </source>
</evidence>